<evidence type="ECO:0000313" key="2">
    <source>
        <dbReference type="Proteomes" id="UP000219338"/>
    </source>
</evidence>
<dbReference type="Proteomes" id="UP000219338">
    <property type="component" value="Unassembled WGS sequence"/>
</dbReference>
<organism evidence="1 2">
    <name type="scientific">Armillaria ostoyae</name>
    <name type="common">Armillaria root rot fungus</name>
    <dbReference type="NCBI Taxonomy" id="47428"/>
    <lineage>
        <taxon>Eukaryota</taxon>
        <taxon>Fungi</taxon>
        <taxon>Dikarya</taxon>
        <taxon>Basidiomycota</taxon>
        <taxon>Agaricomycotina</taxon>
        <taxon>Agaricomycetes</taxon>
        <taxon>Agaricomycetidae</taxon>
        <taxon>Agaricales</taxon>
        <taxon>Marasmiineae</taxon>
        <taxon>Physalacriaceae</taxon>
        <taxon>Armillaria</taxon>
    </lineage>
</organism>
<gene>
    <name evidence="1" type="ORF">ARMOST_04317</name>
</gene>
<keyword evidence="2" id="KW-1185">Reference proteome</keyword>
<proteinExistence type="predicted"/>
<dbReference type="EMBL" id="FUEG01000003">
    <property type="protein sequence ID" value="SJL01003.1"/>
    <property type="molecule type" value="Genomic_DNA"/>
</dbReference>
<evidence type="ECO:0000313" key="1">
    <source>
        <dbReference type="EMBL" id="SJL01003.1"/>
    </source>
</evidence>
<name>A0A284QX04_ARMOS</name>
<reference evidence="2" key="1">
    <citation type="journal article" date="2017" name="Nat. Ecol. Evol.">
        <title>Genome expansion and lineage-specific genetic innovations in the forest pathogenic fungi Armillaria.</title>
        <authorList>
            <person name="Sipos G."/>
            <person name="Prasanna A.N."/>
            <person name="Walter M.C."/>
            <person name="O'Connor E."/>
            <person name="Balint B."/>
            <person name="Krizsan K."/>
            <person name="Kiss B."/>
            <person name="Hess J."/>
            <person name="Varga T."/>
            <person name="Slot J."/>
            <person name="Riley R."/>
            <person name="Boka B."/>
            <person name="Rigling D."/>
            <person name="Barry K."/>
            <person name="Lee J."/>
            <person name="Mihaltcheva S."/>
            <person name="LaButti K."/>
            <person name="Lipzen A."/>
            <person name="Waldron R."/>
            <person name="Moloney N.M."/>
            <person name="Sperisen C."/>
            <person name="Kredics L."/>
            <person name="Vagvoelgyi C."/>
            <person name="Patrignani A."/>
            <person name="Fitzpatrick D."/>
            <person name="Nagy I."/>
            <person name="Doyle S."/>
            <person name="Anderson J.B."/>
            <person name="Grigoriev I.V."/>
            <person name="Gueldener U."/>
            <person name="Muensterkoetter M."/>
            <person name="Nagy L.G."/>
        </authorList>
    </citation>
    <scope>NUCLEOTIDE SEQUENCE [LARGE SCALE GENOMIC DNA]</scope>
    <source>
        <strain evidence="2">C18/9</strain>
    </source>
</reference>
<sequence>MEIGSNIEIICNEYPRQGDIGLIQSRSQMRTPRYRRHGRIQVNAVFMRTSLGLSFVSPALSARTTITLSYKSVNKSIGPSKALDVPPVRRAADDPFFARQVKHSTGGSETVTRSASNAGAKEIHIEHSWKDQDRDYAIGQICTSMPRALSSLMSDPPSVRIEHPQLENLDDATNDPPSSFFYPPPERNTMILKQLTSEAWF</sequence>
<dbReference type="AlphaFoldDB" id="A0A284QX04"/>
<accession>A0A284QX04</accession>
<protein>
    <submittedName>
        <fullName evidence="1">Uncharacterized protein</fullName>
    </submittedName>
</protein>